<evidence type="ECO:0000313" key="4">
    <source>
        <dbReference type="Proteomes" id="UP001305498"/>
    </source>
</evidence>
<gene>
    <name evidence="3" type="ORF">N8K70_14540</name>
</gene>
<dbReference type="InterPro" id="IPR002938">
    <property type="entry name" value="FAD-bd"/>
</dbReference>
<keyword evidence="1" id="KW-0560">Oxidoreductase</keyword>
<dbReference type="GO" id="GO:0008688">
    <property type="term" value="F:3-(3-hydroxyphenyl)propionate hydroxylase activity"/>
    <property type="evidence" value="ECO:0007669"/>
    <property type="project" value="TreeGrafter"/>
</dbReference>
<proteinExistence type="predicted"/>
<dbReference type="AlphaFoldDB" id="A0AA97FFJ3"/>
<dbReference type="RefSeq" id="WP_317139067.1">
    <property type="nucleotide sequence ID" value="NZ_CP118157.1"/>
</dbReference>
<dbReference type="Pfam" id="PF01494">
    <property type="entry name" value="FAD_binding_3"/>
    <property type="match status" value="1"/>
</dbReference>
<keyword evidence="4" id="KW-1185">Reference proteome</keyword>
<dbReference type="GO" id="GO:0071949">
    <property type="term" value="F:FAD binding"/>
    <property type="evidence" value="ECO:0007669"/>
    <property type="project" value="InterPro"/>
</dbReference>
<dbReference type="PROSITE" id="PS51257">
    <property type="entry name" value="PROKAR_LIPOPROTEIN"/>
    <property type="match status" value="1"/>
</dbReference>
<name>A0AA97FFJ3_9MICO</name>
<feature type="domain" description="FAD-binding" evidence="2">
    <location>
        <begin position="5"/>
        <end position="325"/>
    </location>
</feature>
<accession>A0AA97FFJ3</accession>
<dbReference type="PANTHER" id="PTHR43476:SF3">
    <property type="entry name" value="FAD-BINDING MONOOXYGENASE"/>
    <property type="match status" value="1"/>
</dbReference>
<dbReference type="SUPFAM" id="SSF51905">
    <property type="entry name" value="FAD/NAD(P)-binding domain"/>
    <property type="match status" value="1"/>
</dbReference>
<dbReference type="KEGG" id="mbet:N8K70_14540"/>
<protein>
    <submittedName>
        <fullName evidence="3">NAD(P)/FAD-dependent oxidoreductase</fullName>
    </submittedName>
</protein>
<evidence type="ECO:0000256" key="1">
    <source>
        <dbReference type="ARBA" id="ARBA00023002"/>
    </source>
</evidence>
<evidence type="ECO:0000259" key="2">
    <source>
        <dbReference type="Pfam" id="PF01494"/>
    </source>
</evidence>
<dbReference type="EMBL" id="CP118157">
    <property type="protein sequence ID" value="WOF22596.1"/>
    <property type="molecule type" value="Genomic_DNA"/>
</dbReference>
<dbReference type="InterPro" id="IPR036188">
    <property type="entry name" value="FAD/NAD-bd_sf"/>
</dbReference>
<dbReference type="Proteomes" id="UP001305498">
    <property type="component" value="Chromosome"/>
</dbReference>
<sequence length="368" mass="38570">MTARHDVVIVGAGPVGLLLGCLLARRGTDVVVLERDATPSARTRAVGIHPPGLAALAAAGVGDEIVEEAVPIRGGTALCRGRWIGALAFARPVLSLAQNRTEALLEARLSALAPTALRRGAAVVGIRAVADGVEIATEGERMVARTLVGADGTRSLVRGQAGIEWERFDDDVGFVMADADDETGSPATALLHLEPEGVVESFPLPGARRRWVVRTDSRVSVDREGFAALVRERAGTDLDPASLGEPSSFAARQRIAGTFARGRIALVGDAAHEVSPIGGQGMNLGWLDARAFAAAVAGTDPDVADPWAAYAQARRRVAVRAMRRARFNMAMGAPLSGAALRGRNLAVRILSSAPFRRTMTGAFTMRGL</sequence>
<reference evidence="3 4" key="1">
    <citation type="submission" date="2023-02" db="EMBL/GenBank/DDBJ databases">
        <title>Microbacterium betulae sp. nov., isolated from birch wood.</title>
        <authorList>
            <person name="Pasciak M."/>
            <person name="Pawlik K.J."/>
            <person name="Martynowski D."/>
            <person name="Laczmanski L."/>
            <person name="Ciekot J."/>
            <person name="Szponar B."/>
            <person name="Wojcik-Fatla A."/>
            <person name="Mackiewicz B."/>
            <person name="Farian E."/>
            <person name="Cholewa G."/>
            <person name="Cholewa A."/>
            <person name="Dutkiewicz J."/>
        </authorList>
    </citation>
    <scope>NUCLEOTIDE SEQUENCE [LARGE SCALE GENOMIC DNA]</scope>
    <source>
        <strain evidence="3 4">AB</strain>
    </source>
</reference>
<dbReference type="PANTHER" id="PTHR43476">
    <property type="entry name" value="3-(3-HYDROXY-PHENYL)PROPIONATE/3-HYDROXYCINNAMIC ACID HYDROXYLASE"/>
    <property type="match status" value="1"/>
</dbReference>
<dbReference type="PRINTS" id="PR00420">
    <property type="entry name" value="RNGMNOXGNASE"/>
</dbReference>
<dbReference type="Gene3D" id="3.50.50.60">
    <property type="entry name" value="FAD/NAD(P)-binding domain"/>
    <property type="match status" value="1"/>
</dbReference>
<dbReference type="GO" id="GO:0019622">
    <property type="term" value="P:3-(3-hydroxy)phenylpropionate catabolic process"/>
    <property type="evidence" value="ECO:0007669"/>
    <property type="project" value="TreeGrafter"/>
</dbReference>
<dbReference type="InterPro" id="IPR050631">
    <property type="entry name" value="PheA/TfdB_FAD_monoxygenase"/>
</dbReference>
<dbReference type="Gene3D" id="3.30.70.2450">
    <property type="match status" value="1"/>
</dbReference>
<evidence type="ECO:0000313" key="3">
    <source>
        <dbReference type="EMBL" id="WOF22596.1"/>
    </source>
</evidence>
<organism evidence="3 4">
    <name type="scientific">Microbacterium betulae</name>
    <dbReference type="NCBI Taxonomy" id="2981139"/>
    <lineage>
        <taxon>Bacteria</taxon>
        <taxon>Bacillati</taxon>
        <taxon>Actinomycetota</taxon>
        <taxon>Actinomycetes</taxon>
        <taxon>Micrococcales</taxon>
        <taxon>Microbacteriaceae</taxon>
        <taxon>Microbacterium</taxon>
    </lineage>
</organism>